<dbReference type="RefSeq" id="WP_386742668.1">
    <property type="nucleotide sequence ID" value="NZ_JBHRYA010000003.1"/>
</dbReference>
<organism evidence="8 9">
    <name type="scientific">Luteimonas soli</name>
    <dbReference type="NCBI Taxonomy" id="1648966"/>
    <lineage>
        <taxon>Bacteria</taxon>
        <taxon>Pseudomonadati</taxon>
        <taxon>Pseudomonadota</taxon>
        <taxon>Gammaproteobacteria</taxon>
        <taxon>Lysobacterales</taxon>
        <taxon>Lysobacteraceae</taxon>
        <taxon>Luteimonas</taxon>
    </lineage>
</organism>
<evidence type="ECO:0000256" key="6">
    <source>
        <dbReference type="ARBA" id="ARBA00023136"/>
    </source>
</evidence>
<feature type="transmembrane region" description="Helical" evidence="7">
    <location>
        <begin position="162"/>
        <end position="192"/>
    </location>
</feature>
<feature type="transmembrane region" description="Helical" evidence="7">
    <location>
        <begin position="350"/>
        <end position="371"/>
    </location>
</feature>
<keyword evidence="9" id="KW-1185">Reference proteome</keyword>
<dbReference type="InterPro" id="IPR052518">
    <property type="entry name" value="CHR_Transporter"/>
</dbReference>
<comment type="caution">
    <text evidence="8">The sequence shown here is derived from an EMBL/GenBank/DDBJ whole genome shotgun (WGS) entry which is preliminary data.</text>
</comment>
<comment type="similarity">
    <text evidence="2">Belongs to the chromate ion transporter (CHR) (TC 2.A.51) family.</text>
</comment>
<dbReference type="EMBL" id="JBHRYA010000003">
    <property type="protein sequence ID" value="MFC3715560.1"/>
    <property type="molecule type" value="Genomic_DNA"/>
</dbReference>
<accession>A0ABV7XHB3</accession>
<dbReference type="Pfam" id="PF02417">
    <property type="entry name" value="Chromate_transp"/>
    <property type="match status" value="2"/>
</dbReference>
<protein>
    <submittedName>
        <fullName evidence="8">Chromate efflux transporter</fullName>
    </submittedName>
</protein>
<sequence length="421" mass="44744">MTTPISDVPLSNGDAAGYAVPREPWLRLFLRFLRFGALAWGGPVAQIAMIRQELVDEQRWVSSAHFNRVLAVYQVLPGPEAHELCVYFGMRSRGRWGGVLAGLGFMLPGFVLMFALSWAYVRYGLQTQGVAAVFAAVQVAVAALIVRAVVRIGEHVVTDRWLWGIAVGATAAKLADIHFGIILTVAGGVYLLAQRQFQLLAWALVAVAVAGVIGYTVVMDGLTGFAVLSGSVADAEPVRRDGMPLLALFWSGLKAGLLTFGGAYTVIPFLQRDAVTQGAWMNNTQFLDGLALSGLLPAPLIIFSTFVGYLGGGPWGAVAMTVGIFLPAFSFTLIGHDALERLVHQPRIRLFLEGLTAGVVGLIAGTTLALLKVSLTGLEAVILFALVLTALFASKAKLVIPAVTTAAALWGWLSSSIDVQA</sequence>
<dbReference type="InterPro" id="IPR003370">
    <property type="entry name" value="Chromate_transpt"/>
</dbReference>
<dbReference type="InterPro" id="IPR014047">
    <property type="entry name" value="Chr_Tranpt_l_chain"/>
</dbReference>
<evidence type="ECO:0000256" key="3">
    <source>
        <dbReference type="ARBA" id="ARBA00022475"/>
    </source>
</evidence>
<feature type="transmembrane region" description="Helical" evidence="7">
    <location>
        <begin position="96"/>
        <end position="118"/>
    </location>
</feature>
<feature type="transmembrane region" description="Helical" evidence="7">
    <location>
        <begin position="377"/>
        <end position="394"/>
    </location>
</feature>
<feature type="transmembrane region" description="Helical" evidence="7">
    <location>
        <begin position="130"/>
        <end position="150"/>
    </location>
</feature>
<feature type="transmembrane region" description="Helical" evidence="7">
    <location>
        <begin position="317"/>
        <end position="338"/>
    </location>
</feature>
<dbReference type="Proteomes" id="UP001595705">
    <property type="component" value="Unassembled WGS sequence"/>
</dbReference>
<evidence type="ECO:0000313" key="8">
    <source>
        <dbReference type="EMBL" id="MFC3715560.1"/>
    </source>
</evidence>
<keyword evidence="5 7" id="KW-1133">Transmembrane helix</keyword>
<feature type="transmembrane region" description="Helical" evidence="7">
    <location>
        <begin position="247"/>
        <end position="270"/>
    </location>
</feature>
<proteinExistence type="inferred from homology"/>
<evidence type="ECO:0000256" key="7">
    <source>
        <dbReference type="SAM" id="Phobius"/>
    </source>
</evidence>
<evidence type="ECO:0000256" key="1">
    <source>
        <dbReference type="ARBA" id="ARBA00004651"/>
    </source>
</evidence>
<feature type="transmembrane region" description="Helical" evidence="7">
    <location>
        <begin position="199"/>
        <end position="218"/>
    </location>
</feature>
<feature type="transmembrane region" description="Helical" evidence="7">
    <location>
        <begin position="290"/>
        <end position="311"/>
    </location>
</feature>
<evidence type="ECO:0000256" key="4">
    <source>
        <dbReference type="ARBA" id="ARBA00022692"/>
    </source>
</evidence>
<dbReference type="PIRSF" id="PIRSF004810">
    <property type="entry name" value="ChrA"/>
    <property type="match status" value="1"/>
</dbReference>
<gene>
    <name evidence="8" type="primary">chrA</name>
    <name evidence="8" type="ORF">ACFONC_05275</name>
</gene>
<keyword evidence="3" id="KW-1003">Cell membrane</keyword>
<name>A0ABV7XHB3_9GAMM</name>
<dbReference type="NCBIfam" id="TIGR00937">
    <property type="entry name" value="2A51"/>
    <property type="match status" value="1"/>
</dbReference>
<comment type="subcellular location">
    <subcellularLocation>
        <location evidence="1">Cell membrane</location>
        <topology evidence="1">Multi-pass membrane protein</topology>
    </subcellularLocation>
</comment>
<dbReference type="PANTHER" id="PTHR43663:SF1">
    <property type="entry name" value="CHROMATE TRANSPORTER"/>
    <property type="match status" value="1"/>
</dbReference>
<keyword evidence="6 7" id="KW-0472">Membrane</keyword>
<evidence type="ECO:0000256" key="2">
    <source>
        <dbReference type="ARBA" id="ARBA00005262"/>
    </source>
</evidence>
<reference evidence="9" key="1">
    <citation type="journal article" date="2019" name="Int. J. Syst. Evol. Microbiol.">
        <title>The Global Catalogue of Microorganisms (GCM) 10K type strain sequencing project: providing services to taxonomists for standard genome sequencing and annotation.</title>
        <authorList>
            <consortium name="The Broad Institute Genomics Platform"/>
            <consortium name="The Broad Institute Genome Sequencing Center for Infectious Disease"/>
            <person name="Wu L."/>
            <person name="Ma J."/>
        </authorList>
    </citation>
    <scope>NUCLEOTIDE SEQUENCE [LARGE SCALE GENOMIC DNA]</scope>
    <source>
        <strain evidence="9">KCTC 42441</strain>
    </source>
</reference>
<keyword evidence="4 7" id="KW-0812">Transmembrane</keyword>
<evidence type="ECO:0000313" key="9">
    <source>
        <dbReference type="Proteomes" id="UP001595705"/>
    </source>
</evidence>
<dbReference type="PANTHER" id="PTHR43663">
    <property type="entry name" value="CHROMATE TRANSPORT PROTEIN-RELATED"/>
    <property type="match status" value="1"/>
</dbReference>
<evidence type="ECO:0000256" key="5">
    <source>
        <dbReference type="ARBA" id="ARBA00022989"/>
    </source>
</evidence>